<dbReference type="GO" id="GO:0006865">
    <property type="term" value="P:amino acid transport"/>
    <property type="evidence" value="ECO:0007669"/>
    <property type="project" value="UniProtKB-KW"/>
</dbReference>
<comment type="caution">
    <text evidence="10">The sequence shown here is derived from an EMBL/GenBank/DDBJ whole genome shotgun (WGS) entry which is preliminary data.</text>
</comment>
<dbReference type="GO" id="GO:0016020">
    <property type="term" value="C:membrane"/>
    <property type="evidence" value="ECO:0007669"/>
    <property type="project" value="UniProtKB-SubCell"/>
</dbReference>
<evidence type="ECO:0000256" key="1">
    <source>
        <dbReference type="ARBA" id="ARBA00004141"/>
    </source>
</evidence>
<reference evidence="10" key="1">
    <citation type="journal article" date="2021" name="bioRxiv">
        <title>Whole Genome Assembly and Annotation of Northern Wild Rice, Zizania palustris L., Supports a Whole Genome Duplication in the Zizania Genus.</title>
        <authorList>
            <person name="Haas M."/>
            <person name="Kono T."/>
            <person name="Macchietto M."/>
            <person name="Millas R."/>
            <person name="McGilp L."/>
            <person name="Shao M."/>
            <person name="Duquette J."/>
            <person name="Hirsch C.N."/>
            <person name="Kimball J."/>
        </authorList>
    </citation>
    <scope>NUCLEOTIDE SEQUENCE</scope>
    <source>
        <tissue evidence="10">Fresh leaf tissue</tissue>
    </source>
</reference>
<evidence type="ECO:0000256" key="7">
    <source>
        <dbReference type="SAM" id="Phobius"/>
    </source>
</evidence>
<feature type="transmembrane region" description="Helical" evidence="7">
    <location>
        <begin position="56"/>
        <end position="81"/>
    </location>
</feature>
<organism evidence="10 11">
    <name type="scientific">Zizania palustris</name>
    <name type="common">Northern wild rice</name>
    <dbReference type="NCBI Taxonomy" id="103762"/>
    <lineage>
        <taxon>Eukaryota</taxon>
        <taxon>Viridiplantae</taxon>
        <taxon>Streptophyta</taxon>
        <taxon>Embryophyta</taxon>
        <taxon>Tracheophyta</taxon>
        <taxon>Spermatophyta</taxon>
        <taxon>Magnoliopsida</taxon>
        <taxon>Liliopsida</taxon>
        <taxon>Poales</taxon>
        <taxon>Poaceae</taxon>
        <taxon>BOP clade</taxon>
        <taxon>Oryzoideae</taxon>
        <taxon>Oryzeae</taxon>
        <taxon>Zizaniinae</taxon>
        <taxon>Zizania</taxon>
    </lineage>
</organism>
<gene>
    <name evidence="10" type="ORF">GUJ93_ZPchr0007g4388</name>
</gene>
<dbReference type="AlphaFoldDB" id="A0A8J5SVM9"/>
<feature type="transmembrane region" description="Helical" evidence="7">
    <location>
        <begin position="101"/>
        <end position="122"/>
    </location>
</feature>
<dbReference type="PANTHER" id="PTHR48017">
    <property type="entry name" value="OS05G0424000 PROTEIN-RELATED"/>
    <property type="match status" value="1"/>
</dbReference>
<name>A0A8J5SVM9_ZIZPA</name>
<dbReference type="InterPro" id="IPR013057">
    <property type="entry name" value="AA_transpt_TM"/>
</dbReference>
<keyword evidence="11" id="KW-1185">Reference proteome</keyword>
<feature type="signal peptide" evidence="8">
    <location>
        <begin position="1"/>
        <end position="20"/>
    </location>
</feature>
<evidence type="ECO:0000256" key="8">
    <source>
        <dbReference type="SAM" id="SignalP"/>
    </source>
</evidence>
<evidence type="ECO:0000256" key="5">
    <source>
        <dbReference type="ARBA" id="ARBA00022989"/>
    </source>
</evidence>
<reference evidence="10" key="2">
    <citation type="submission" date="2021-02" db="EMBL/GenBank/DDBJ databases">
        <authorList>
            <person name="Kimball J.A."/>
            <person name="Haas M.W."/>
            <person name="Macchietto M."/>
            <person name="Kono T."/>
            <person name="Duquette J."/>
            <person name="Shao M."/>
        </authorList>
    </citation>
    <scope>NUCLEOTIDE SEQUENCE</scope>
    <source>
        <tissue evidence="10">Fresh leaf tissue</tissue>
    </source>
</reference>
<feature type="domain" description="Amino acid transporter transmembrane" evidence="9">
    <location>
        <begin position="28"/>
        <end position="130"/>
    </location>
</feature>
<dbReference type="Proteomes" id="UP000729402">
    <property type="component" value="Unassembled WGS sequence"/>
</dbReference>
<protein>
    <recommendedName>
        <fullName evidence="9">Amino acid transporter transmembrane domain-containing protein</fullName>
    </recommendedName>
</protein>
<sequence>MVPGIASVFLRFLLVSAAAAIPVSPSYNVISFCQVFNIVQVVLSQFLGLEHITWMSIVAVVMSFAYFFITLGLSVAEWVSHGGHPSGKILGATVVSSSKKLWNILLAPGNIALAYTFVEVLIEIQDTLKSMLFIKT</sequence>
<evidence type="ECO:0000259" key="9">
    <source>
        <dbReference type="Pfam" id="PF01490"/>
    </source>
</evidence>
<evidence type="ECO:0000256" key="6">
    <source>
        <dbReference type="ARBA" id="ARBA00023136"/>
    </source>
</evidence>
<evidence type="ECO:0000256" key="4">
    <source>
        <dbReference type="ARBA" id="ARBA00022970"/>
    </source>
</evidence>
<keyword evidence="8" id="KW-0732">Signal</keyword>
<dbReference type="EMBL" id="JAAALK010000282">
    <property type="protein sequence ID" value="KAG8081485.1"/>
    <property type="molecule type" value="Genomic_DNA"/>
</dbReference>
<evidence type="ECO:0000256" key="2">
    <source>
        <dbReference type="ARBA" id="ARBA00022448"/>
    </source>
</evidence>
<keyword evidence="6 7" id="KW-0472">Membrane</keyword>
<evidence type="ECO:0000313" key="10">
    <source>
        <dbReference type="EMBL" id="KAG8081485.1"/>
    </source>
</evidence>
<feature type="chain" id="PRO_5035192020" description="Amino acid transporter transmembrane domain-containing protein" evidence="8">
    <location>
        <begin position="21"/>
        <end position="136"/>
    </location>
</feature>
<dbReference type="OrthoDB" id="40134at2759"/>
<proteinExistence type="predicted"/>
<keyword evidence="5 7" id="KW-1133">Transmembrane helix</keyword>
<evidence type="ECO:0000256" key="3">
    <source>
        <dbReference type="ARBA" id="ARBA00022692"/>
    </source>
</evidence>
<keyword evidence="3 7" id="KW-0812">Transmembrane</keyword>
<evidence type="ECO:0000313" key="11">
    <source>
        <dbReference type="Proteomes" id="UP000729402"/>
    </source>
</evidence>
<keyword evidence="2" id="KW-0813">Transport</keyword>
<keyword evidence="4" id="KW-0029">Amino-acid transport</keyword>
<accession>A0A8J5SVM9</accession>
<dbReference type="Pfam" id="PF01490">
    <property type="entry name" value="Aa_trans"/>
    <property type="match status" value="1"/>
</dbReference>
<comment type="subcellular location">
    <subcellularLocation>
        <location evidence="1">Membrane</location>
        <topology evidence="1">Multi-pass membrane protein</topology>
    </subcellularLocation>
</comment>